<evidence type="ECO:0000256" key="3">
    <source>
        <dbReference type="ARBA" id="ARBA00023002"/>
    </source>
</evidence>
<dbReference type="PRINTS" id="PR00420">
    <property type="entry name" value="RNGMNOXGNASE"/>
</dbReference>
<evidence type="ECO:0000313" key="5">
    <source>
        <dbReference type="EMBL" id="THH03722.1"/>
    </source>
</evidence>
<dbReference type="PANTHER" id="PTHR46720:SF3">
    <property type="entry name" value="FAD-BINDING DOMAIN-CONTAINING PROTEIN-RELATED"/>
    <property type="match status" value="1"/>
</dbReference>
<gene>
    <name evidence="5" type="ORF">EW145_g6057</name>
</gene>
<dbReference type="PANTHER" id="PTHR46720">
    <property type="entry name" value="HYDROXYLASE, PUTATIVE (AFU_ORTHOLOGUE AFUA_3G01460)-RELATED"/>
    <property type="match status" value="1"/>
</dbReference>
<proteinExistence type="predicted"/>
<evidence type="ECO:0000313" key="6">
    <source>
        <dbReference type="Proteomes" id="UP000308199"/>
    </source>
</evidence>
<dbReference type="GO" id="GO:0044550">
    <property type="term" value="P:secondary metabolite biosynthetic process"/>
    <property type="evidence" value="ECO:0007669"/>
    <property type="project" value="TreeGrafter"/>
</dbReference>
<keyword evidence="1" id="KW-0285">Flavoprotein</keyword>
<feature type="domain" description="FAD-binding" evidence="4">
    <location>
        <begin position="9"/>
        <end position="180"/>
    </location>
</feature>
<feature type="domain" description="FAD-binding" evidence="4">
    <location>
        <begin position="312"/>
        <end position="386"/>
    </location>
</feature>
<dbReference type="InterPro" id="IPR002938">
    <property type="entry name" value="FAD-bd"/>
</dbReference>
<evidence type="ECO:0000256" key="2">
    <source>
        <dbReference type="ARBA" id="ARBA00022827"/>
    </source>
</evidence>
<sequence>MQSTPRINLAICGGGPGGLALAVVLNKYCNDVHIDLYEAASQFTEIGAGISVWKRTWFIMQTLGLDVPLGKMAVQFPVDEPRPGFVYRKSDQEESGYSFNSMIIPYGSITLHRADMLKVFTDNLPPSLAFQAHFSKRLVSYEQGLDVVTLYFSDETSAQADVLVGADGVKSATRATMYRNLADIAQDSSVGLVNHLKKFIHASWSGTYAYRALVDTETLLRACPGHQAATTSMMYSGKDKHVVSYPISRGSLVNIVAFVTIPGSDGKELDGPAVIDVAKEEMIDQYKGWEPEVQILLNCVVKPSRWAIFHIRGLTTYVDGRVALLGDSAHAMTTHLGAGAGQAIEDACVLGRILAQPLVTKTNLSSAMKIYDSIRRPLGNAMVERSRASGFLYEFNELPRYIDRGKVRAGSKEELEKLGKEIYKKWEVHWSALPDKEWKAAEVMLRDALNPSSHDKSIKASL</sequence>
<dbReference type="GO" id="GO:0016491">
    <property type="term" value="F:oxidoreductase activity"/>
    <property type="evidence" value="ECO:0007669"/>
    <property type="project" value="UniProtKB-KW"/>
</dbReference>
<reference evidence="5 6" key="1">
    <citation type="submission" date="2019-02" db="EMBL/GenBank/DDBJ databases">
        <title>Genome sequencing of the rare red list fungi Phellinidium pouzarii.</title>
        <authorList>
            <person name="Buettner E."/>
            <person name="Kellner H."/>
        </authorList>
    </citation>
    <scope>NUCLEOTIDE SEQUENCE [LARGE SCALE GENOMIC DNA]</scope>
    <source>
        <strain evidence="5 6">DSM 108285</strain>
    </source>
</reference>
<dbReference type="EMBL" id="SGPK01000421">
    <property type="protein sequence ID" value="THH03722.1"/>
    <property type="molecule type" value="Genomic_DNA"/>
</dbReference>
<dbReference type="SUPFAM" id="SSF54373">
    <property type="entry name" value="FAD-linked reductases, C-terminal domain"/>
    <property type="match status" value="1"/>
</dbReference>
<name>A0A4S4KXV8_9AGAM</name>
<dbReference type="Gene3D" id="3.50.50.60">
    <property type="entry name" value="FAD/NAD(P)-binding domain"/>
    <property type="match status" value="1"/>
</dbReference>
<protein>
    <recommendedName>
        <fullName evidence="4">FAD-binding domain-containing protein</fullName>
    </recommendedName>
</protein>
<dbReference type="SUPFAM" id="SSF51905">
    <property type="entry name" value="FAD/NAD(P)-binding domain"/>
    <property type="match status" value="1"/>
</dbReference>
<keyword evidence="6" id="KW-1185">Reference proteome</keyword>
<accession>A0A4S4KXV8</accession>
<dbReference type="OrthoDB" id="417877at2759"/>
<dbReference type="GO" id="GO:0071949">
    <property type="term" value="F:FAD binding"/>
    <property type="evidence" value="ECO:0007669"/>
    <property type="project" value="InterPro"/>
</dbReference>
<dbReference type="Pfam" id="PF01494">
    <property type="entry name" value="FAD_binding_3"/>
    <property type="match status" value="2"/>
</dbReference>
<comment type="caution">
    <text evidence="5">The sequence shown here is derived from an EMBL/GenBank/DDBJ whole genome shotgun (WGS) entry which is preliminary data.</text>
</comment>
<organism evidence="5 6">
    <name type="scientific">Phellinidium pouzarii</name>
    <dbReference type="NCBI Taxonomy" id="167371"/>
    <lineage>
        <taxon>Eukaryota</taxon>
        <taxon>Fungi</taxon>
        <taxon>Dikarya</taxon>
        <taxon>Basidiomycota</taxon>
        <taxon>Agaricomycotina</taxon>
        <taxon>Agaricomycetes</taxon>
        <taxon>Hymenochaetales</taxon>
        <taxon>Hymenochaetaceae</taxon>
        <taxon>Phellinidium</taxon>
    </lineage>
</organism>
<dbReference type="InterPro" id="IPR051104">
    <property type="entry name" value="FAD_monoxygenase"/>
</dbReference>
<dbReference type="InterPro" id="IPR036188">
    <property type="entry name" value="FAD/NAD-bd_sf"/>
</dbReference>
<evidence type="ECO:0000259" key="4">
    <source>
        <dbReference type="Pfam" id="PF01494"/>
    </source>
</evidence>
<dbReference type="AlphaFoldDB" id="A0A4S4KXV8"/>
<evidence type="ECO:0000256" key="1">
    <source>
        <dbReference type="ARBA" id="ARBA00022630"/>
    </source>
</evidence>
<keyword evidence="2" id="KW-0274">FAD</keyword>
<dbReference type="Proteomes" id="UP000308199">
    <property type="component" value="Unassembled WGS sequence"/>
</dbReference>
<keyword evidence="3" id="KW-0560">Oxidoreductase</keyword>